<dbReference type="PROSITE" id="PS50084">
    <property type="entry name" value="KH_TYPE_1"/>
    <property type="match status" value="1"/>
</dbReference>
<dbReference type="InterPro" id="IPR017705">
    <property type="entry name" value="Ribonuclease_Y"/>
</dbReference>
<evidence type="ECO:0000256" key="2">
    <source>
        <dbReference type="ARBA" id="ARBA00022759"/>
    </source>
</evidence>
<dbReference type="SUPFAM" id="SSF109604">
    <property type="entry name" value="HD-domain/PDEase-like"/>
    <property type="match status" value="1"/>
</dbReference>
<dbReference type="InterPro" id="IPR006675">
    <property type="entry name" value="HDIG_dom"/>
</dbReference>
<dbReference type="Gene3D" id="3.30.1370.10">
    <property type="entry name" value="K Homology domain, type 1"/>
    <property type="match status" value="1"/>
</dbReference>
<keyword evidence="5" id="KW-0812">Transmembrane</keyword>
<evidence type="ECO:0000256" key="1">
    <source>
        <dbReference type="ARBA" id="ARBA00022722"/>
    </source>
</evidence>
<dbReference type="GO" id="GO:0005886">
    <property type="term" value="C:plasma membrane"/>
    <property type="evidence" value="ECO:0007669"/>
    <property type="project" value="UniProtKB-SubCell"/>
</dbReference>
<proteinExistence type="inferred from homology"/>
<dbReference type="InterPro" id="IPR006674">
    <property type="entry name" value="HD_domain"/>
</dbReference>
<keyword evidence="7" id="KW-0175">Coiled coil</keyword>
<comment type="caution">
    <text evidence="9">The sequence shown here is derived from an EMBL/GenBank/DDBJ whole genome shotgun (WGS) entry which is preliminary data.</text>
</comment>
<dbReference type="HAMAP" id="MF_00335">
    <property type="entry name" value="RNase_Y"/>
    <property type="match status" value="1"/>
</dbReference>
<reference evidence="9 10" key="1">
    <citation type="journal article" date="2016" name="Nat. Commun.">
        <title>Thousands of microbial genomes shed light on interconnected biogeochemical processes in an aquifer system.</title>
        <authorList>
            <person name="Anantharaman K."/>
            <person name="Brown C.T."/>
            <person name="Hug L.A."/>
            <person name="Sharon I."/>
            <person name="Castelle C.J."/>
            <person name="Probst A.J."/>
            <person name="Thomas B.C."/>
            <person name="Singh A."/>
            <person name="Wilkins M.J."/>
            <person name="Karaoz U."/>
            <person name="Brodie E.L."/>
            <person name="Williams K.H."/>
            <person name="Hubbard S.S."/>
            <person name="Banfield J.F."/>
        </authorList>
    </citation>
    <scope>NUCLEOTIDE SEQUENCE [LARGE SCALE GENOMIC DNA]</scope>
</reference>
<evidence type="ECO:0000256" key="3">
    <source>
        <dbReference type="ARBA" id="ARBA00022801"/>
    </source>
</evidence>
<dbReference type="InterPro" id="IPR004088">
    <property type="entry name" value="KH_dom_type_1"/>
</dbReference>
<dbReference type="Pfam" id="PF12072">
    <property type="entry name" value="RNase_Y_N"/>
    <property type="match status" value="1"/>
</dbReference>
<dbReference type="Pfam" id="PF00013">
    <property type="entry name" value="KH_1"/>
    <property type="match status" value="1"/>
</dbReference>
<dbReference type="Pfam" id="PF01966">
    <property type="entry name" value="HD"/>
    <property type="match status" value="1"/>
</dbReference>
<dbReference type="CDD" id="cd00077">
    <property type="entry name" value="HDc"/>
    <property type="match status" value="1"/>
</dbReference>
<dbReference type="PANTHER" id="PTHR12826:SF15">
    <property type="entry name" value="RIBONUCLEASE Y"/>
    <property type="match status" value="1"/>
</dbReference>
<comment type="function">
    <text evidence="5">Endoribonuclease that initiates mRNA decay.</text>
</comment>
<dbReference type="InterPro" id="IPR003607">
    <property type="entry name" value="HD/PDEase_dom"/>
</dbReference>
<keyword evidence="1 5" id="KW-0540">Nuclease</keyword>
<feature type="coiled-coil region" evidence="7">
    <location>
        <begin position="41"/>
        <end position="111"/>
    </location>
</feature>
<evidence type="ECO:0000259" key="8">
    <source>
        <dbReference type="PROSITE" id="PS51831"/>
    </source>
</evidence>
<name>A0A1G2F7J9_9BACT</name>
<dbReference type="GO" id="GO:0004521">
    <property type="term" value="F:RNA endonuclease activity"/>
    <property type="evidence" value="ECO:0007669"/>
    <property type="project" value="UniProtKB-UniRule"/>
</dbReference>
<dbReference type="STRING" id="1801992.A2Y98_00700"/>
<keyword evidence="2 5" id="KW-0255">Endonuclease</keyword>
<keyword evidence="5" id="KW-0472">Membrane</keyword>
<accession>A0A1G2F7J9</accession>
<dbReference type="Gene3D" id="1.20.5.2950">
    <property type="match status" value="1"/>
</dbReference>
<dbReference type="CDD" id="cd22431">
    <property type="entry name" value="KH-I_RNaseY"/>
    <property type="match status" value="1"/>
</dbReference>
<dbReference type="PROSITE" id="PS51831">
    <property type="entry name" value="HD"/>
    <property type="match status" value="1"/>
</dbReference>
<dbReference type="EC" id="3.1.-.-" evidence="5 6"/>
<evidence type="ECO:0000256" key="7">
    <source>
        <dbReference type="SAM" id="Coils"/>
    </source>
</evidence>
<gene>
    <name evidence="5" type="primary">rny</name>
    <name evidence="9" type="ORF">A2Y98_00700</name>
</gene>
<sequence>MEYLGYIIVVIVALSLGSFLGYLARQTIAKKQLGTVESKLNKLIEDAKQEAKETLFKAKDRAVQIIEEAEKEEKERKQQVIKMEERLEKREENLDRKTEETDKKFQELTEKIDKVKQIKQELEGFGQKQRENLERISGLSQEEAKKELLDLIEKDHQQVLLERIKKLEDDGRQELEKKARDIITLAMQRYAASQAAEISTTTVELPSDDLKGRIIGKEGRNIKTLEKLTGVEVIVDDTPGAIVISGFDPVRRQVAKLALEKLMSDGRIQPARIEEAVEKARDEIGNKIQEAGEAAAFDTGIAGLDPKLVKILGRLRFRTSYGQNVLLHSVEVAHLAAAIAAEIGADVSVAKKAGLLHDIGKAIDHEIQGSHTEIGKMILEKFNISPDIIKAVISHHEEYPHESLESVIIQVADAISGARPGARKDTLEAYLKRLEELEKIANSFEGVEKTFAIQAGREIRVFIHPEKLDDLAARKLARQIADRIQEELKYPGEIKVNVIRETRVVEYAR</sequence>
<evidence type="ECO:0000256" key="4">
    <source>
        <dbReference type="ARBA" id="ARBA00022884"/>
    </source>
</evidence>
<feature type="domain" description="HD" evidence="8">
    <location>
        <begin position="325"/>
        <end position="418"/>
    </location>
</feature>
<dbReference type="NCBIfam" id="TIGR03319">
    <property type="entry name" value="RNase_Y"/>
    <property type="match status" value="1"/>
</dbReference>
<comment type="similarity">
    <text evidence="5">Belongs to the RNase Y family.</text>
</comment>
<evidence type="ECO:0000313" key="9">
    <source>
        <dbReference type="EMBL" id="OGZ33973.1"/>
    </source>
</evidence>
<evidence type="ECO:0000256" key="5">
    <source>
        <dbReference type="HAMAP-Rule" id="MF_00335"/>
    </source>
</evidence>
<protein>
    <recommendedName>
        <fullName evidence="5 6">Ribonuclease Y</fullName>
        <shortName evidence="5">RNase Y</shortName>
        <ecNumber evidence="5 6">3.1.-.-</ecNumber>
    </recommendedName>
</protein>
<keyword evidence="3 5" id="KW-0378">Hydrolase</keyword>
<dbReference type="InterPro" id="IPR004087">
    <property type="entry name" value="KH_dom"/>
</dbReference>
<feature type="transmembrane region" description="Helical" evidence="5">
    <location>
        <begin position="6"/>
        <end position="24"/>
    </location>
</feature>
<evidence type="ECO:0000256" key="6">
    <source>
        <dbReference type="NCBIfam" id="TIGR03319"/>
    </source>
</evidence>
<dbReference type="Gene3D" id="1.10.3210.10">
    <property type="entry name" value="Hypothetical protein af1432"/>
    <property type="match status" value="1"/>
</dbReference>
<dbReference type="NCBIfam" id="TIGR00277">
    <property type="entry name" value="HDIG"/>
    <property type="match status" value="1"/>
</dbReference>
<dbReference type="Proteomes" id="UP000179099">
    <property type="component" value="Unassembled WGS sequence"/>
</dbReference>
<dbReference type="InterPro" id="IPR036612">
    <property type="entry name" value="KH_dom_type_1_sf"/>
</dbReference>
<evidence type="ECO:0000313" key="10">
    <source>
        <dbReference type="Proteomes" id="UP000179099"/>
    </source>
</evidence>
<keyword evidence="5" id="KW-1003">Cell membrane</keyword>
<dbReference type="InterPro" id="IPR022711">
    <property type="entry name" value="RNase_Y_N"/>
</dbReference>
<dbReference type="EMBL" id="MHMW01000021">
    <property type="protein sequence ID" value="OGZ33973.1"/>
    <property type="molecule type" value="Genomic_DNA"/>
</dbReference>
<dbReference type="GO" id="GO:0006402">
    <property type="term" value="P:mRNA catabolic process"/>
    <property type="evidence" value="ECO:0007669"/>
    <property type="project" value="UniProtKB-UniRule"/>
</dbReference>
<keyword evidence="4 5" id="KW-0694">RNA-binding</keyword>
<dbReference type="GO" id="GO:0016787">
    <property type="term" value="F:hydrolase activity"/>
    <property type="evidence" value="ECO:0007669"/>
    <property type="project" value="UniProtKB-KW"/>
</dbReference>
<dbReference type="SMART" id="SM00471">
    <property type="entry name" value="HDc"/>
    <property type="match status" value="1"/>
</dbReference>
<dbReference type="SMART" id="SM00322">
    <property type="entry name" value="KH"/>
    <property type="match status" value="1"/>
</dbReference>
<dbReference type="SUPFAM" id="SSF54791">
    <property type="entry name" value="Eukaryotic type KH-domain (KH-domain type I)"/>
    <property type="match status" value="1"/>
</dbReference>
<dbReference type="GO" id="GO:0003723">
    <property type="term" value="F:RNA binding"/>
    <property type="evidence" value="ECO:0007669"/>
    <property type="project" value="UniProtKB-UniRule"/>
</dbReference>
<dbReference type="AlphaFoldDB" id="A0A1G2F7J9"/>
<keyword evidence="5" id="KW-1133">Transmembrane helix</keyword>
<dbReference type="PANTHER" id="PTHR12826">
    <property type="entry name" value="RIBONUCLEASE Y"/>
    <property type="match status" value="1"/>
</dbReference>
<comment type="subcellular location">
    <subcellularLocation>
        <location evidence="5">Cell membrane</location>
        <topology evidence="5">Single-pass membrane protein</topology>
    </subcellularLocation>
</comment>
<organism evidence="9 10">
    <name type="scientific">Candidatus Portnoybacteria bacterium RBG_19FT_COMBO_36_7</name>
    <dbReference type="NCBI Taxonomy" id="1801992"/>
    <lineage>
        <taxon>Bacteria</taxon>
        <taxon>Candidatus Portnoyibacteriota</taxon>
    </lineage>
</organism>